<evidence type="ECO:0000256" key="2">
    <source>
        <dbReference type="RuleBase" id="RU003616"/>
    </source>
</evidence>
<dbReference type="InterPro" id="IPR002068">
    <property type="entry name" value="A-crystallin/Hsp20_dom"/>
</dbReference>
<dbReference type="KEGG" id="mff:MFFC18_07140"/>
<evidence type="ECO:0000313" key="4">
    <source>
        <dbReference type="EMBL" id="QEG20863.1"/>
    </source>
</evidence>
<reference evidence="4 5" key="1">
    <citation type="submission" date="2019-08" db="EMBL/GenBank/DDBJ databases">
        <title>Deep-cultivation of Planctomycetes and their phenomic and genomic characterization uncovers novel biology.</title>
        <authorList>
            <person name="Wiegand S."/>
            <person name="Jogler M."/>
            <person name="Boedeker C."/>
            <person name="Pinto D."/>
            <person name="Vollmers J."/>
            <person name="Rivas-Marin E."/>
            <person name="Kohn T."/>
            <person name="Peeters S.H."/>
            <person name="Heuer A."/>
            <person name="Rast P."/>
            <person name="Oberbeckmann S."/>
            <person name="Bunk B."/>
            <person name="Jeske O."/>
            <person name="Meyerdierks A."/>
            <person name="Storesund J.E."/>
            <person name="Kallscheuer N."/>
            <person name="Luecker S."/>
            <person name="Lage O.M."/>
            <person name="Pohl T."/>
            <person name="Merkel B.J."/>
            <person name="Hornburger P."/>
            <person name="Mueller R.-W."/>
            <person name="Bruemmer F."/>
            <person name="Labrenz M."/>
            <person name="Spormann A.M."/>
            <person name="Op den Camp H."/>
            <person name="Overmann J."/>
            <person name="Amann R."/>
            <person name="Jetten M.S.M."/>
            <person name="Mascher T."/>
            <person name="Medema M.H."/>
            <person name="Devos D.P."/>
            <person name="Kaster A.-K."/>
            <person name="Ovreas L."/>
            <person name="Rohde M."/>
            <person name="Galperin M.Y."/>
            <person name="Jogler C."/>
        </authorList>
    </citation>
    <scope>NUCLEOTIDE SEQUENCE [LARGE SCALE GENOMIC DNA]</scope>
    <source>
        <strain evidence="4 5">FC18</strain>
    </source>
</reference>
<dbReference type="RefSeq" id="WP_075085204.1">
    <property type="nucleotide sequence ID" value="NZ_CP042912.1"/>
</dbReference>
<dbReference type="Proteomes" id="UP000322214">
    <property type="component" value="Chromosome"/>
</dbReference>
<dbReference type="PROSITE" id="PS01031">
    <property type="entry name" value="SHSP"/>
    <property type="match status" value="1"/>
</dbReference>
<dbReference type="Pfam" id="PF00011">
    <property type="entry name" value="HSP20"/>
    <property type="match status" value="1"/>
</dbReference>
<dbReference type="EMBL" id="CP042912">
    <property type="protein sequence ID" value="QEG20863.1"/>
    <property type="molecule type" value="Genomic_DNA"/>
</dbReference>
<name>A0A5B9PCR7_9BACT</name>
<gene>
    <name evidence="4" type="primary">hspA</name>
    <name evidence="4" type="ORF">MFFC18_07140</name>
</gene>
<dbReference type="CDD" id="cd06464">
    <property type="entry name" value="ACD_sHsps-like"/>
    <property type="match status" value="1"/>
</dbReference>
<proteinExistence type="inferred from homology"/>
<evidence type="ECO:0000259" key="3">
    <source>
        <dbReference type="PROSITE" id="PS01031"/>
    </source>
</evidence>
<dbReference type="STRING" id="980251.GCA_001642875_02987"/>
<dbReference type="InterPro" id="IPR031107">
    <property type="entry name" value="Small_HSP"/>
</dbReference>
<evidence type="ECO:0000313" key="5">
    <source>
        <dbReference type="Proteomes" id="UP000322214"/>
    </source>
</evidence>
<accession>A0A5B9PCR7</accession>
<dbReference type="Gene3D" id="2.60.40.790">
    <property type="match status" value="1"/>
</dbReference>
<comment type="similarity">
    <text evidence="1 2">Belongs to the small heat shock protein (HSP20) family.</text>
</comment>
<protein>
    <submittedName>
        <fullName evidence="4">Spore protein SP21</fullName>
    </submittedName>
</protein>
<keyword evidence="5" id="KW-1185">Reference proteome</keyword>
<evidence type="ECO:0000256" key="1">
    <source>
        <dbReference type="PROSITE-ProRule" id="PRU00285"/>
    </source>
</evidence>
<dbReference type="OrthoDB" id="288864at2"/>
<sequence length="143" mass="15741">MKSSTNNNRLGDLQVDFENLFDHFFGNQQTSQGCKLIPPANVTESDTGFSLVMELPGVSADDVSIEMKENLLVVHGKKVVDKPGEGQRLAKSERRGGAFARKFEFASQIDADGISAEFKDGLLSIELPKSEKVLPRKIEIRTS</sequence>
<feature type="domain" description="SHSP" evidence="3">
    <location>
        <begin position="31"/>
        <end position="143"/>
    </location>
</feature>
<organism evidence="4 5">
    <name type="scientific">Mariniblastus fucicola</name>
    <dbReference type="NCBI Taxonomy" id="980251"/>
    <lineage>
        <taxon>Bacteria</taxon>
        <taxon>Pseudomonadati</taxon>
        <taxon>Planctomycetota</taxon>
        <taxon>Planctomycetia</taxon>
        <taxon>Pirellulales</taxon>
        <taxon>Pirellulaceae</taxon>
        <taxon>Mariniblastus</taxon>
    </lineage>
</organism>
<dbReference type="InterPro" id="IPR008978">
    <property type="entry name" value="HSP20-like_chaperone"/>
</dbReference>
<dbReference type="PANTHER" id="PTHR11527">
    <property type="entry name" value="HEAT-SHOCK PROTEIN 20 FAMILY MEMBER"/>
    <property type="match status" value="1"/>
</dbReference>
<dbReference type="AlphaFoldDB" id="A0A5B9PCR7"/>
<dbReference type="SUPFAM" id="SSF49764">
    <property type="entry name" value="HSP20-like chaperones"/>
    <property type="match status" value="1"/>
</dbReference>
<dbReference type="PROSITE" id="PS51257">
    <property type="entry name" value="PROKAR_LIPOPROTEIN"/>
    <property type="match status" value="1"/>
</dbReference>